<accession>A0A0K2SVZ6</accession>
<keyword evidence="1" id="KW-0472">Membrane</keyword>
<name>A0A0K2SVZ6_LEPSM</name>
<sequence length="50" mass="6118">MSQDIKFLMISLKLSNFLFIFIFQEFIFSLLDIRVSWNTPSHLLFNFMFH</sequence>
<protein>
    <submittedName>
        <fullName evidence="2">Uncharacterized protein</fullName>
    </submittedName>
</protein>
<proteinExistence type="predicted"/>
<evidence type="ECO:0000256" key="1">
    <source>
        <dbReference type="SAM" id="Phobius"/>
    </source>
</evidence>
<reference evidence="2" key="1">
    <citation type="submission" date="2014-05" db="EMBL/GenBank/DDBJ databases">
        <authorList>
            <person name="Chronopoulou M."/>
        </authorList>
    </citation>
    <scope>NUCLEOTIDE SEQUENCE</scope>
    <source>
        <tissue evidence="2">Whole organism</tissue>
    </source>
</reference>
<evidence type="ECO:0000313" key="2">
    <source>
        <dbReference type="EMBL" id="CDW17899.1"/>
    </source>
</evidence>
<dbReference type="EMBL" id="HACA01000538">
    <property type="protein sequence ID" value="CDW17899.1"/>
    <property type="molecule type" value="Transcribed_RNA"/>
</dbReference>
<feature type="transmembrane region" description="Helical" evidence="1">
    <location>
        <begin position="12"/>
        <end position="31"/>
    </location>
</feature>
<keyword evidence="1" id="KW-1133">Transmembrane helix</keyword>
<organism evidence="2">
    <name type="scientific">Lepeophtheirus salmonis</name>
    <name type="common">Salmon louse</name>
    <name type="synonym">Caligus salmonis</name>
    <dbReference type="NCBI Taxonomy" id="72036"/>
    <lineage>
        <taxon>Eukaryota</taxon>
        <taxon>Metazoa</taxon>
        <taxon>Ecdysozoa</taxon>
        <taxon>Arthropoda</taxon>
        <taxon>Crustacea</taxon>
        <taxon>Multicrustacea</taxon>
        <taxon>Hexanauplia</taxon>
        <taxon>Copepoda</taxon>
        <taxon>Siphonostomatoida</taxon>
        <taxon>Caligidae</taxon>
        <taxon>Lepeophtheirus</taxon>
    </lineage>
</organism>
<keyword evidence="1" id="KW-0812">Transmembrane</keyword>
<dbReference type="AlphaFoldDB" id="A0A0K2SVZ6"/>